<evidence type="ECO:0008006" key="5">
    <source>
        <dbReference type="Google" id="ProtNLM"/>
    </source>
</evidence>
<evidence type="ECO:0000256" key="2">
    <source>
        <dbReference type="SAM" id="Phobius"/>
    </source>
</evidence>
<evidence type="ECO:0000313" key="3">
    <source>
        <dbReference type="EMBL" id="GAA2500338.1"/>
    </source>
</evidence>
<comment type="caution">
    <text evidence="3">The sequence shown here is derived from an EMBL/GenBank/DDBJ whole genome shotgun (WGS) entry which is preliminary data.</text>
</comment>
<keyword evidence="2" id="KW-0812">Transmembrane</keyword>
<feature type="compositionally biased region" description="Gly residues" evidence="1">
    <location>
        <begin position="35"/>
        <end position="47"/>
    </location>
</feature>
<dbReference type="InterPro" id="IPR011009">
    <property type="entry name" value="Kinase-like_dom_sf"/>
</dbReference>
<dbReference type="EMBL" id="BAAATL010000029">
    <property type="protein sequence ID" value="GAA2500338.1"/>
    <property type="molecule type" value="Genomic_DNA"/>
</dbReference>
<keyword evidence="2" id="KW-1133">Transmembrane helix</keyword>
<keyword evidence="2" id="KW-0472">Membrane</keyword>
<evidence type="ECO:0000313" key="4">
    <source>
        <dbReference type="Proteomes" id="UP001501721"/>
    </source>
</evidence>
<feature type="compositionally biased region" description="Low complexity" evidence="1">
    <location>
        <begin position="315"/>
        <end position="333"/>
    </location>
</feature>
<organism evidence="3 4">
    <name type="scientific">Streptomyces graminearus</name>
    <dbReference type="NCBI Taxonomy" id="284030"/>
    <lineage>
        <taxon>Bacteria</taxon>
        <taxon>Bacillati</taxon>
        <taxon>Actinomycetota</taxon>
        <taxon>Actinomycetes</taxon>
        <taxon>Kitasatosporales</taxon>
        <taxon>Streptomycetaceae</taxon>
        <taxon>Streptomyces</taxon>
    </lineage>
</organism>
<feature type="transmembrane region" description="Helical" evidence="2">
    <location>
        <begin position="256"/>
        <end position="277"/>
    </location>
</feature>
<sequence>MSKSLWRQPDLVRLVLKLLLVMGDGMRRSADSDPLGGGSGQGAGAGGVPVRKDAGAAGPAPSLAEVVGAAGGLPEDAVLWIAAGLAGALAVLHRAGRAHGNVRAGNVLLTRGGPRLTGDAPGSGGGARPGGGAPMPAADMVALGMLLVAAYTGVSNRRPDLDNLPVRLRQVVARCLAEDPEERATPAQLLAVIKALEPSEAPVWTVEAPVWTVEVDDLATPAGGPVGGPADTVPPADTPVEEPFRPVPRGLSGARLALVVMAAVLVGVVVTALLLLVPGHDGGTRVADAPVTSLPTRLQPTEDDTPSQEPSEEQTPSTDTSTDPATRPATPTSQAPPAPTPRRTRQSGTIDDCSGKPLTEPVSLLLFCGDGMAMLHDLIWTDWGSATATAQGVVSEVVCRPSCAEGGEVTSAATVVVSGLAGGRYTVMEVRAPRSPTDPDAHYTLDLLGPTYRG</sequence>
<feature type="compositionally biased region" description="Gly residues" evidence="1">
    <location>
        <begin position="121"/>
        <end position="133"/>
    </location>
</feature>
<feature type="region of interest" description="Disordered" evidence="1">
    <location>
        <begin position="281"/>
        <end position="355"/>
    </location>
</feature>
<dbReference type="Proteomes" id="UP001501721">
    <property type="component" value="Unassembled WGS sequence"/>
</dbReference>
<protein>
    <recommendedName>
        <fullName evidence="5">Serine/threonine protein kinase</fullName>
    </recommendedName>
</protein>
<dbReference type="SUPFAM" id="SSF56112">
    <property type="entry name" value="Protein kinase-like (PK-like)"/>
    <property type="match status" value="1"/>
</dbReference>
<name>A0ABP5ZQ94_9ACTN</name>
<proteinExistence type="predicted"/>
<evidence type="ECO:0000256" key="1">
    <source>
        <dbReference type="SAM" id="MobiDB-lite"/>
    </source>
</evidence>
<feature type="region of interest" description="Disordered" evidence="1">
    <location>
        <begin position="113"/>
        <end position="133"/>
    </location>
</feature>
<keyword evidence="4" id="KW-1185">Reference proteome</keyword>
<accession>A0ABP5ZQ94</accession>
<feature type="compositionally biased region" description="Acidic residues" evidence="1">
    <location>
        <begin position="301"/>
        <end position="312"/>
    </location>
</feature>
<dbReference type="Gene3D" id="1.10.510.10">
    <property type="entry name" value="Transferase(Phosphotransferase) domain 1"/>
    <property type="match status" value="2"/>
</dbReference>
<reference evidence="4" key="1">
    <citation type="journal article" date="2019" name="Int. J. Syst. Evol. Microbiol.">
        <title>The Global Catalogue of Microorganisms (GCM) 10K type strain sequencing project: providing services to taxonomists for standard genome sequencing and annotation.</title>
        <authorList>
            <consortium name="The Broad Institute Genomics Platform"/>
            <consortium name="The Broad Institute Genome Sequencing Center for Infectious Disease"/>
            <person name="Wu L."/>
            <person name="Ma J."/>
        </authorList>
    </citation>
    <scope>NUCLEOTIDE SEQUENCE [LARGE SCALE GENOMIC DNA]</scope>
    <source>
        <strain evidence="4">JCM 6923</strain>
    </source>
</reference>
<feature type="region of interest" description="Disordered" evidence="1">
    <location>
        <begin position="29"/>
        <end position="56"/>
    </location>
</feature>
<gene>
    <name evidence="3" type="ORF">GCM10010422_56720</name>
</gene>